<organism evidence="2 3">
    <name type="scientific">Staphylococcus capitis</name>
    <dbReference type="NCBI Taxonomy" id="29388"/>
    <lineage>
        <taxon>Bacteria</taxon>
        <taxon>Bacillati</taxon>
        <taxon>Bacillota</taxon>
        <taxon>Bacilli</taxon>
        <taxon>Bacillales</taxon>
        <taxon>Staphylococcaceae</taxon>
        <taxon>Staphylococcus</taxon>
    </lineage>
</organism>
<evidence type="ECO:0000313" key="2">
    <source>
        <dbReference type="EMBL" id="TBW68319.1"/>
    </source>
</evidence>
<dbReference type="InterPro" id="IPR002491">
    <property type="entry name" value="ABC_transptr_periplasmic_BD"/>
</dbReference>
<evidence type="ECO:0000259" key="1">
    <source>
        <dbReference type="PROSITE" id="PS50983"/>
    </source>
</evidence>
<dbReference type="PROSITE" id="PS50983">
    <property type="entry name" value="FE_B12_PBP"/>
    <property type="match status" value="1"/>
</dbReference>
<protein>
    <submittedName>
        <fullName evidence="2">Transferrin-binding protein</fullName>
    </submittedName>
</protein>
<dbReference type="EMBL" id="SCHC01000612">
    <property type="protein sequence ID" value="TBW68319.1"/>
    <property type="molecule type" value="Genomic_DNA"/>
</dbReference>
<reference evidence="2 3" key="1">
    <citation type="journal article" date="2019" name="Sci. Transl. Med.">
        <title>Quorum sensing between bacterial species on the skin protects against epidermal injury in atopic dermatitis.</title>
        <authorList>
            <person name="Williams M.R."/>
        </authorList>
    </citation>
    <scope>NUCLEOTIDE SEQUENCE [LARGE SCALE GENOMIC DNA]</scope>
    <source>
        <strain evidence="2 3">H8</strain>
    </source>
</reference>
<feature type="non-terminal residue" evidence="2">
    <location>
        <position position="1"/>
    </location>
</feature>
<evidence type="ECO:0000313" key="3">
    <source>
        <dbReference type="Proteomes" id="UP000291949"/>
    </source>
</evidence>
<dbReference type="Proteomes" id="UP000291949">
    <property type="component" value="Unassembled WGS sequence"/>
</dbReference>
<accession>A0A7Z7YS87</accession>
<dbReference type="AlphaFoldDB" id="A0A7Z7YS87"/>
<feature type="domain" description="Fe/B12 periplasmic-binding" evidence="1">
    <location>
        <begin position="1"/>
        <end position="45"/>
    </location>
</feature>
<name>A0A7Z7YS87_STACP</name>
<proteinExistence type="predicted"/>
<sequence>KVIENVKAIKNHQVYQFEPNAWYFGEGGNQITIEQLKRIKDAFLK</sequence>
<comment type="caution">
    <text evidence="2">The sequence shown here is derived from an EMBL/GenBank/DDBJ whole genome shotgun (WGS) entry which is preliminary data.</text>
</comment>
<gene>
    <name evidence="2" type="ORF">EQ811_15800</name>
</gene>